<dbReference type="Pfam" id="PF08241">
    <property type="entry name" value="Methyltransf_11"/>
    <property type="match status" value="1"/>
</dbReference>
<keyword evidence="6" id="KW-1185">Reference proteome</keyword>
<sequence>MNEADANRRDDAETARDDVRATYDYIADHFAQTREYAWPEVEEFVSRGDSASVALDLGCGNGRHAELLAERADRVVAADVSRGLLENARERASDRGFDADLVQADAARLPLRDATVGLAVYVATLHHLPTRAARVGSLDELARVLAPEGRALVSAWSTAADRFDGDESETESASESRADETRETGFDTTVEWTLPGGETVDRFYHIYSPAEFESDVAESALEMVDFEVSSGNCYGVVRATKQ</sequence>
<dbReference type="InterPro" id="IPR051422">
    <property type="entry name" value="AlkB_tRNA_MeTrf/Diox"/>
</dbReference>
<protein>
    <submittedName>
        <fullName evidence="5">Class I SAM-dependent methyltransferase</fullName>
        <ecNumber evidence="5">2.1.1.-</ecNumber>
    </submittedName>
</protein>
<feature type="compositionally biased region" description="Basic and acidic residues" evidence="3">
    <location>
        <begin position="174"/>
        <end position="185"/>
    </location>
</feature>
<comment type="caution">
    <text evidence="5">The sequence shown here is derived from an EMBL/GenBank/DDBJ whole genome shotgun (WGS) entry which is preliminary data.</text>
</comment>
<gene>
    <name evidence="5" type="ORF">ACFQJ6_11515</name>
</gene>
<dbReference type="Gene3D" id="3.40.50.150">
    <property type="entry name" value="Vaccinia Virus protein VP39"/>
    <property type="match status" value="1"/>
</dbReference>
<evidence type="ECO:0000259" key="4">
    <source>
        <dbReference type="Pfam" id="PF08241"/>
    </source>
</evidence>
<evidence type="ECO:0000313" key="6">
    <source>
        <dbReference type="Proteomes" id="UP001596407"/>
    </source>
</evidence>
<proteinExistence type="predicted"/>
<evidence type="ECO:0000313" key="5">
    <source>
        <dbReference type="EMBL" id="MFC7080649.1"/>
    </source>
</evidence>
<dbReference type="GeneID" id="79302696"/>
<reference evidence="5 6" key="1">
    <citation type="journal article" date="2019" name="Int. J. Syst. Evol. Microbiol.">
        <title>The Global Catalogue of Microorganisms (GCM) 10K type strain sequencing project: providing services to taxonomists for standard genome sequencing and annotation.</title>
        <authorList>
            <consortium name="The Broad Institute Genomics Platform"/>
            <consortium name="The Broad Institute Genome Sequencing Center for Infectious Disease"/>
            <person name="Wu L."/>
            <person name="Ma J."/>
        </authorList>
    </citation>
    <scope>NUCLEOTIDE SEQUENCE [LARGE SCALE GENOMIC DNA]</scope>
    <source>
        <strain evidence="5 6">DT72</strain>
    </source>
</reference>
<evidence type="ECO:0000256" key="2">
    <source>
        <dbReference type="ARBA" id="ARBA00022679"/>
    </source>
</evidence>
<dbReference type="InterPro" id="IPR013216">
    <property type="entry name" value="Methyltransf_11"/>
</dbReference>
<dbReference type="EMBL" id="JBHSZH010000005">
    <property type="protein sequence ID" value="MFC7080649.1"/>
    <property type="molecule type" value="Genomic_DNA"/>
</dbReference>
<name>A0ABD5WN45_9EURY</name>
<dbReference type="GO" id="GO:0006400">
    <property type="term" value="P:tRNA modification"/>
    <property type="evidence" value="ECO:0007669"/>
    <property type="project" value="UniProtKB-ARBA"/>
</dbReference>
<dbReference type="PANTHER" id="PTHR13069">
    <property type="entry name" value="ALKYLATED DNA REPAIR PROTEIN ALKB HOMOLOG 8"/>
    <property type="match status" value="1"/>
</dbReference>
<dbReference type="InterPro" id="IPR029063">
    <property type="entry name" value="SAM-dependent_MTases_sf"/>
</dbReference>
<evidence type="ECO:0000256" key="3">
    <source>
        <dbReference type="SAM" id="MobiDB-lite"/>
    </source>
</evidence>
<dbReference type="CDD" id="cd02440">
    <property type="entry name" value="AdoMet_MTases"/>
    <property type="match status" value="1"/>
</dbReference>
<dbReference type="GO" id="GO:0008175">
    <property type="term" value="F:tRNA methyltransferase activity"/>
    <property type="evidence" value="ECO:0007669"/>
    <property type="project" value="UniProtKB-ARBA"/>
</dbReference>
<dbReference type="EC" id="2.1.1.-" evidence="5"/>
<keyword evidence="2 5" id="KW-0808">Transferase</keyword>
<organism evidence="5 6">
    <name type="scientific">Halorussus caseinilyticus</name>
    <dbReference type="NCBI Taxonomy" id="3034025"/>
    <lineage>
        <taxon>Archaea</taxon>
        <taxon>Methanobacteriati</taxon>
        <taxon>Methanobacteriota</taxon>
        <taxon>Stenosarchaea group</taxon>
        <taxon>Halobacteria</taxon>
        <taxon>Halobacteriales</taxon>
        <taxon>Haladaptataceae</taxon>
        <taxon>Halorussus</taxon>
    </lineage>
</organism>
<feature type="domain" description="Methyltransferase type 11" evidence="4">
    <location>
        <begin position="55"/>
        <end position="152"/>
    </location>
</feature>
<evidence type="ECO:0000256" key="1">
    <source>
        <dbReference type="ARBA" id="ARBA00022603"/>
    </source>
</evidence>
<dbReference type="Proteomes" id="UP001596407">
    <property type="component" value="Unassembled WGS sequence"/>
</dbReference>
<dbReference type="PANTHER" id="PTHR13069:SF21">
    <property type="entry name" value="ALKYLATED DNA REPAIR PROTEIN ALKB HOMOLOG 8"/>
    <property type="match status" value="1"/>
</dbReference>
<dbReference type="GO" id="GO:0032259">
    <property type="term" value="P:methylation"/>
    <property type="evidence" value="ECO:0007669"/>
    <property type="project" value="UniProtKB-KW"/>
</dbReference>
<dbReference type="RefSeq" id="WP_276281491.1">
    <property type="nucleotide sequence ID" value="NZ_CP119809.1"/>
</dbReference>
<accession>A0ABD5WN45</accession>
<dbReference type="AlphaFoldDB" id="A0ABD5WN45"/>
<dbReference type="SUPFAM" id="SSF53335">
    <property type="entry name" value="S-adenosyl-L-methionine-dependent methyltransferases"/>
    <property type="match status" value="1"/>
</dbReference>
<feature type="region of interest" description="Disordered" evidence="3">
    <location>
        <begin position="162"/>
        <end position="185"/>
    </location>
</feature>
<keyword evidence="1 5" id="KW-0489">Methyltransferase</keyword>